<evidence type="ECO:0000256" key="4">
    <source>
        <dbReference type="ARBA" id="ARBA00023136"/>
    </source>
</evidence>
<evidence type="ECO:0000256" key="3">
    <source>
        <dbReference type="ARBA" id="ARBA00022989"/>
    </source>
</evidence>
<dbReference type="OrthoDB" id="3790625at2"/>
<keyword evidence="4 5" id="KW-0472">Membrane</keyword>
<feature type="transmembrane region" description="Helical" evidence="5">
    <location>
        <begin position="97"/>
        <end position="118"/>
    </location>
</feature>
<dbReference type="EMBL" id="MIHC01000003">
    <property type="protein sequence ID" value="ODR10116.1"/>
    <property type="molecule type" value="Genomic_DNA"/>
</dbReference>
<proteinExistence type="predicted"/>
<sequence>MNVTLWILQGILAVAFAGAGGMKLGFSKKALADRGMNLDELSAGSVKALGAAEVLGAIGVVLPAIVHIAPVLVPVAATCLGIVMVGAIVVHVRRAEYAALLAPAVLLVAAAVVAWGRFGPYAF</sequence>
<keyword evidence="3 5" id="KW-1133">Transmembrane helix</keyword>
<evidence type="ECO:0000256" key="2">
    <source>
        <dbReference type="ARBA" id="ARBA00022692"/>
    </source>
</evidence>
<gene>
    <name evidence="6" type="ORF">BHQ21_03170</name>
</gene>
<keyword evidence="7" id="KW-1185">Reference proteome</keyword>
<dbReference type="RefSeq" id="WP_069398852.1">
    <property type="nucleotide sequence ID" value="NZ_JACKTB010000062.1"/>
</dbReference>
<evidence type="ECO:0000256" key="5">
    <source>
        <dbReference type="SAM" id="Phobius"/>
    </source>
</evidence>
<dbReference type="AlphaFoldDB" id="A0A1E3T6M3"/>
<dbReference type="InterPro" id="IPR032808">
    <property type="entry name" value="DoxX"/>
</dbReference>
<protein>
    <recommendedName>
        <fullName evidence="8">DoxX family protein</fullName>
    </recommendedName>
</protein>
<feature type="transmembrane region" description="Helical" evidence="5">
    <location>
        <begin position="46"/>
        <end position="65"/>
    </location>
</feature>
<evidence type="ECO:0008006" key="8">
    <source>
        <dbReference type="Google" id="ProtNLM"/>
    </source>
</evidence>
<reference evidence="7" key="1">
    <citation type="submission" date="2016-09" db="EMBL/GenBank/DDBJ databases">
        <authorList>
            <person name="Greninger A.L."/>
            <person name="Jerome K.R."/>
            <person name="Mcnair B."/>
            <person name="Wallis C."/>
            <person name="Fang F."/>
        </authorList>
    </citation>
    <scope>NUCLEOTIDE SEQUENCE [LARGE SCALE GENOMIC DNA]</scope>
    <source>
        <strain evidence="7">BC1_M4</strain>
    </source>
</reference>
<comment type="caution">
    <text evidence="6">The sequence shown here is derived from an EMBL/GenBank/DDBJ whole genome shotgun (WGS) entry which is preliminary data.</text>
</comment>
<evidence type="ECO:0000313" key="6">
    <source>
        <dbReference type="EMBL" id="ODR10116.1"/>
    </source>
</evidence>
<feature type="transmembrane region" description="Helical" evidence="5">
    <location>
        <begin position="71"/>
        <end position="90"/>
    </location>
</feature>
<organism evidence="6 7">
    <name type="scientific">Mycobacterium sherrisii</name>
    <dbReference type="NCBI Taxonomy" id="243061"/>
    <lineage>
        <taxon>Bacteria</taxon>
        <taxon>Bacillati</taxon>
        <taxon>Actinomycetota</taxon>
        <taxon>Actinomycetes</taxon>
        <taxon>Mycobacteriales</taxon>
        <taxon>Mycobacteriaceae</taxon>
        <taxon>Mycobacterium</taxon>
        <taxon>Mycobacterium simiae complex</taxon>
    </lineage>
</organism>
<dbReference type="STRING" id="243061.AWC25_08850"/>
<feature type="transmembrane region" description="Helical" evidence="5">
    <location>
        <begin position="6"/>
        <end position="26"/>
    </location>
</feature>
<dbReference type="Pfam" id="PF13564">
    <property type="entry name" value="DoxX_2"/>
    <property type="match status" value="1"/>
</dbReference>
<comment type="subcellular location">
    <subcellularLocation>
        <location evidence="1">Membrane</location>
        <topology evidence="1">Multi-pass membrane protein</topology>
    </subcellularLocation>
</comment>
<name>A0A1E3T6M3_9MYCO</name>
<dbReference type="GO" id="GO:0016020">
    <property type="term" value="C:membrane"/>
    <property type="evidence" value="ECO:0007669"/>
    <property type="project" value="UniProtKB-SubCell"/>
</dbReference>
<keyword evidence="2 5" id="KW-0812">Transmembrane</keyword>
<evidence type="ECO:0000313" key="7">
    <source>
        <dbReference type="Proteomes" id="UP000094224"/>
    </source>
</evidence>
<accession>A0A1E3T6M3</accession>
<dbReference type="Proteomes" id="UP000094224">
    <property type="component" value="Unassembled WGS sequence"/>
</dbReference>
<evidence type="ECO:0000256" key="1">
    <source>
        <dbReference type="ARBA" id="ARBA00004141"/>
    </source>
</evidence>